<dbReference type="Pfam" id="PF01381">
    <property type="entry name" value="HTH_3"/>
    <property type="match status" value="1"/>
</dbReference>
<feature type="domain" description="HTH cro/C1-type" evidence="3">
    <location>
        <begin position="8"/>
        <end position="62"/>
    </location>
</feature>
<dbReference type="RefSeq" id="WP_256310035.1">
    <property type="nucleotide sequence ID" value="NZ_JANGAC010000001.1"/>
</dbReference>
<dbReference type="PROSITE" id="PS50943">
    <property type="entry name" value="HTH_CROC1"/>
    <property type="match status" value="1"/>
</dbReference>
<feature type="coiled-coil region" evidence="2">
    <location>
        <begin position="1"/>
        <end position="28"/>
    </location>
</feature>
<evidence type="ECO:0000259" key="3">
    <source>
        <dbReference type="PROSITE" id="PS50943"/>
    </source>
</evidence>
<sequence>MSNFSDRLKELRTEKGILQRELADYLKVSRVTITQYETGNRSPDDEIKKKIAEYFNVSLDYLMGASDIRNPYQDKVIKKDEPTFPDEFSTPEEAVKFLLEQNVIMGFGGFDIDKLSDEEKVEFANLLLEHLKLLSYKYKK</sequence>
<dbReference type="CDD" id="cd00093">
    <property type="entry name" value="HTH_XRE"/>
    <property type="match status" value="1"/>
</dbReference>
<proteinExistence type="predicted"/>
<dbReference type="InterPro" id="IPR010982">
    <property type="entry name" value="Lambda_DNA-bd_dom_sf"/>
</dbReference>
<keyword evidence="1" id="KW-0238">DNA-binding</keyword>
<dbReference type="EMBL" id="JANGAC010000001">
    <property type="protein sequence ID" value="MCQ4921515.1"/>
    <property type="molecule type" value="Genomic_DNA"/>
</dbReference>
<dbReference type="PANTHER" id="PTHR46558">
    <property type="entry name" value="TRACRIPTIONAL REGULATORY PROTEIN-RELATED-RELATED"/>
    <property type="match status" value="1"/>
</dbReference>
<keyword evidence="5" id="KW-1185">Reference proteome</keyword>
<evidence type="ECO:0000313" key="4">
    <source>
        <dbReference type="EMBL" id="MCQ4921515.1"/>
    </source>
</evidence>
<protein>
    <submittedName>
        <fullName evidence="4">Helix-turn-helix domain-containing protein</fullName>
    </submittedName>
</protein>
<organism evidence="4 5">
    <name type="scientific">Tissierella carlieri</name>
    <dbReference type="NCBI Taxonomy" id="689904"/>
    <lineage>
        <taxon>Bacteria</taxon>
        <taxon>Bacillati</taxon>
        <taxon>Bacillota</taxon>
        <taxon>Tissierellia</taxon>
        <taxon>Tissierellales</taxon>
        <taxon>Tissierellaceae</taxon>
        <taxon>Tissierella</taxon>
    </lineage>
</organism>
<name>A0ABT1S4X9_9FIRM</name>
<accession>A0ABT1S4X9</accession>
<keyword evidence="2" id="KW-0175">Coiled coil</keyword>
<evidence type="ECO:0000313" key="5">
    <source>
        <dbReference type="Proteomes" id="UP001524478"/>
    </source>
</evidence>
<dbReference type="InterPro" id="IPR001387">
    <property type="entry name" value="Cro/C1-type_HTH"/>
</dbReference>
<gene>
    <name evidence="4" type="ORF">NE686_00335</name>
</gene>
<evidence type="ECO:0000256" key="2">
    <source>
        <dbReference type="SAM" id="Coils"/>
    </source>
</evidence>
<dbReference type="PANTHER" id="PTHR46558:SF11">
    <property type="entry name" value="HTH-TYPE TRANSCRIPTIONAL REGULATOR XRE"/>
    <property type="match status" value="1"/>
</dbReference>
<dbReference type="SUPFAM" id="SSF47413">
    <property type="entry name" value="lambda repressor-like DNA-binding domains"/>
    <property type="match status" value="1"/>
</dbReference>
<dbReference type="Proteomes" id="UP001524478">
    <property type="component" value="Unassembled WGS sequence"/>
</dbReference>
<dbReference type="SMART" id="SM00530">
    <property type="entry name" value="HTH_XRE"/>
    <property type="match status" value="1"/>
</dbReference>
<comment type="caution">
    <text evidence="4">The sequence shown here is derived from an EMBL/GenBank/DDBJ whole genome shotgun (WGS) entry which is preliminary data.</text>
</comment>
<reference evidence="4 5" key="1">
    <citation type="submission" date="2022-06" db="EMBL/GenBank/DDBJ databases">
        <title>Isolation of gut microbiota from human fecal samples.</title>
        <authorList>
            <person name="Pamer E.G."/>
            <person name="Barat B."/>
            <person name="Waligurski E."/>
            <person name="Medina S."/>
            <person name="Paddock L."/>
            <person name="Mostad J."/>
        </authorList>
    </citation>
    <scope>NUCLEOTIDE SEQUENCE [LARGE SCALE GENOMIC DNA]</scope>
    <source>
        <strain evidence="4 5">DFI.7.95</strain>
    </source>
</reference>
<dbReference type="Gene3D" id="1.10.260.40">
    <property type="entry name" value="lambda repressor-like DNA-binding domains"/>
    <property type="match status" value="1"/>
</dbReference>
<evidence type="ECO:0000256" key="1">
    <source>
        <dbReference type="ARBA" id="ARBA00023125"/>
    </source>
</evidence>